<dbReference type="AlphaFoldDB" id="A0A087RY01"/>
<dbReference type="Proteomes" id="UP000029387">
    <property type="component" value="Unassembled WGS sequence"/>
</dbReference>
<comment type="caution">
    <text evidence="1">The sequence shown here is derived from an EMBL/GenBank/DDBJ whole genome shotgun (WGS) entry which is preliminary data.</text>
</comment>
<dbReference type="EMBL" id="JOSZ01000019">
    <property type="protein sequence ID" value="KFM18355.1"/>
    <property type="molecule type" value="Genomic_DNA"/>
</dbReference>
<name>A0A087RY01_9ARCH</name>
<evidence type="ECO:0000313" key="2">
    <source>
        <dbReference type="Proteomes" id="UP000029387"/>
    </source>
</evidence>
<proteinExistence type="predicted"/>
<reference evidence="1 2" key="1">
    <citation type="submission" date="2014-06" db="EMBL/GenBank/DDBJ databases">
        <authorList>
            <person name="Ngugi D.K."/>
            <person name="Blom J."/>
            <person name="Alam I."/>
            <person name="Rashid M."/>
            <person name="Baalawi W."/>
            <person name="Zhang G."/>
            <person name="Hikmawan T."/>
            <person name="Guan Y."/>
            <person name="Antunes A."/>
            <person name="Siam R."/>
            <person name="El-Dorry H."/>
            <person name="Bajic V."/>
            <person name="Stingl U."/>
        </authorList>
    </citation>
    <scope>NUCLEOTIDE SEQUENCE [LARGE SCALE GENOMIC DNA]</scope>
    <source>
        <strain evidence="1">SCGC AAA799-P11</strain>
    </source>
</reference>
<keyword evidence="2" id="KW-1185">Reference proteome</keyword>
<gene>
    <name evidence="1" type="ORF">AAA799P11_01130</name>
</gene>
<accession>A0A087RY01</accession>
<evidence type="ECO:0000313" key="1">
    <source>
        <dbReference type="EMBL" id="KFM18355.1"/>
    </source>
</evidence>
<organism evidence="1 2">
    <name type="scientific">Marine Group I thaumarchaeote SCGC AAA799-P11</name>
    <dbReference type="NCBI Taxonomy" id="1502295"/>
    <lineage>
        <taxon>Archaea</taxon>
        <taxon>Nitrososphaerota</taxon>
        <taxon>Marine Group I</taxon>
    </lineage>
</organism>
<sequence>MKPLSDQGFLDETIDPNNRTRHIYCLPQKYQKEDATIESTLIYISILDYSCVESFVE</sequence>
<protein>
    <submittedName>
        <fullName evidence="1">Uncharacterized protein</fullName>
    </submittedName>
</protein>